<dbReference type="CDD" id="cd14978">
    <property type="entry name" value="7tmA_FMRFamide_R-like"/>
    <property type="match status" value="1"/>
</dbReference>
<evidence type="ECO:0000256" key="1">
    <source>
        <dbReference type="ARBA" id="ARBA00004370"/>
    </source>
</evidence>
<feature type="domain" description="G-protein coupled receptors family 1 profile" evidence="6">
    <location>
        <begin position="62"/>
        <end position="328"/>
    </location>
</feature>
<dbReference type="GO" id="GO:0004930">
    <property type="term" value="F:G protein-coupled receptor activity"/>
    <property type="evidence" value="ECO:0007669"/>
    <property type="project" value="InterPro"/>
</dbReference>
<accession>A0A9D4KH73</accession>
<comment type="caution">
    <text evidence="7">The sequence shown here is derived from an EMBL/GenBank/DDBJ whole genome shotgun (WGS) entry which is preliminary data.</text>
</comment>
<keyword evidence="8" id="KW-1185">Reference proteome</keyword>
<dbReference type="GO" id="GO:0016020">
    <property type="term" value="C:membrane"/>
    <property type="evidence" value="ECO:0007669"/>
    <property type="project" value="UniProtKB-SubCell"/>
</dbReference>
<dbReference type="Pfam" id="PF00001">
    <property type="entry name" value="7tm_1"/>
    <property type="match status" value="1"/>
</dbReference>
<evidence type="ECO:0000256" key="4">
    <source>
        <dbReference type="ARBA" id="ARBA00023136"/>
    </source>
</evidence>
<reference evidence="7" key="2">
    <citation type="submission" date="2020-11" db="EMBL/GenBank/DDBJ databases">
        <authorList>
            <person name="McCartney M.A."/>
            <person name="Auch B."/>
            <person name="Kono T."/>
            <person name="Mallez S."/>
            <person name="Becker A."/>
            <person name="Gohl D.M."/>
            <person name="Silverstein K.A.T."/>
            <person name="Koren S."/>
            <person name="Bechman K.B."/>
            <person name="Herman A."/>
            <person name="Abrahante J.E."/>
            <person name="Garbe J."/>
        </authorList>
    </citation>
    <scope>NUCLEOTIDE SEQUENCE</scope>
    <source>
        <strain evidence="7">Duluth1</strain>
        <tissue evidence="7">Whole animal</tissue>
    </source>
</reference>
<feature type="transmembrane region" description="Helical" evidence="5">
    <location>
        <begin position="310"/>
        <end position="330"/>
    </location>
</feature>
<reference evidence="7" key="1">
    <citation type="journal article" date="2019" name="bioRxiv">
        <title>The Genome of the Zebra Mussel, Dreissena polymorpha: A Resource for Invasive Species Research.</title>
        <authorList>
            <person name="McCartney M.A."/>
            <person name="Auch B."/>
            <person name="Kono T."/>
            <person name="Mallez S."/>
            <person name="Zhang Y."/>
            <person name="Obille A."/>
            <person name="Becker A."/>
            <person name="Abrahante J.E."/>
            <person name="Garbe J."/>
            <person name="Badalamenti J.P."/>
            <person name="Herman A."/>
            <person name="Mangelson H."/>
            <person name="Liachko I."/>
            <person name="Sullivan S."/>
            <person name="Sone E.D."/>
            <person name="Koren S."/>
            <person name="Silverstein K.A.T."/>
            <person name="Beckman K.B."/>
            <person name="Gohl D.M."/>
        </authorList>
    </citation>
    <scope>NUCLEOTIDE SEQUENCE</scope>
    <source>
        <strain evidence="7">Duluth1</strain>
        <tissue evidence="7">Whole animal</tissue>
    </source>
</reference>
<sequence length="388" mass="43358">MNTTVLSPVSVTNTTIVNNVSVTDGSVEQAVAMGMGMEITDKIHFVTSAIIGPIFICLGLVGNILSMLVWRRWKMRSSTGTYLIGQAIADMGLLVFFMLTDSILMFRHSIASSSTFGAFYAFVGYPLFFLFLLCSIWFTVGVTVDRYIQVCWINKAKEMCSEKRAWIGLSIITILCFLFNAPHFATYEPVPDVERKSSDAGLRFTEYGSSTGNINYELWVQCMMILEPVPWAIILTLNLLIIKRVTTTNQQMDIKRGSSGKKMARKSEAQLTRLLLTVTFTFLVLTAPRCIMQCFILFKSGDHVVFSKAFAIAKLGLVINSSINFFLYCLSGKRFRKELRSVVCSLYRGDSRVSTTISMCERTSSSAISRTKSTLSEKSGYSIDLLVK</sequence>
<dbReference type="Gene3D" id="1.20.1070.10">
    <property type="entry name" value="Rhodopsin 7-helix transmembrane proteins"/>
    <property type="match status" value="1"/>
</dbReference>
<feature type="transmembrane region" description="Helical" evidence="5">
    <location>
        <begin position="218"/>
        <end position="242"/>
    </location>
</feature>
<evidence type="ECO:0000313" key="8">
    <source>
        <dbReference type="Proteomes" id="UP000828390"/>
    </source>
</evidence>
<gene>
    <name evidence="7" type="ORF">DPMN_113279</name>
</gene>
<protein>
    <recommendedName>
        <fullName evidence="6">G-protein coupled receptors family 1 profile domain-containing protein</fullName>
    </recommendedName>
</protein>
<feature type="transmembrane region" description="Helical" evidence="5">
    <location>
        <begin position="118"/>
        <end position="144"/>
    </location>
</feature>
<dbReference type="InterPro" id="IPR000276">
    <property type="entry name" value="GPCR_Rhodpsn"/>
</dbReference>
<proteinExistence type="predicted"/>
<feature type="transmembrane region" description="Helical" evidence="5">
    <location>
        <begin position="82"/>
        <end position="106"/>
    </location>
</feature>
<dbReference type="InterPro" id="IPR017452">
    <property type="entry name" value="GPCR_Rhodpsn_7TM"/>
</dbReference>
<dbReference type="PROSITE" id="PS50262">
    <property type="entry name" value="G_PROTEIN_RECEP_F1_2"/>
    <property type="match status" value="1"/>
</dbReference>
<dbReference type="Proteomes" id="UP000828390">
    <property type="component" value="Unassembled WGS sequence"/>
</dbReference>
<feature type="transmembrane region" description="Helical" evidence="5">
    <location>
        <begin position="43"/>
        <end position="70"/>
    </location>
</feature>
<dbReference type="AlphaFoldDB" id="A0A9D4KH73"/>
<feature type="transmembrane region" description="Helical" evidence="5">
    <location>
        <begin position="165"/>
        <end position="185"/>
    </location>
</feature>
<feature type="transmembrane region" description="Helical" evidence="5">
    <location>
        <begin position="271"/>
        <end position="298"/>
    </location>
</feature>
<organism evidence="7 8">
    <name type="scientific">Dreissena polymorpha</name>
    <name type="common">Zebra mussel</name>
    <name type="synonym">Mytilus polymorpha</name>
    <dbReference type="NCBI Taxonomy" id="45954"/>
    <lineage>
        <taxon>Eukaryota</taxon>
        <taxon>Metazoa</taxon>
        <taxon>Spiralia</taxon>
        <taxon>Lophotrochozoa</taxon>
        <taxon>Mollusca</taxon>
        <taxon>Bivalvia</taxon>
        <taxon>Autobranchia</taxon>
        <taxon>Heteroconchia</taxon>
        <taxon>Euheterodonta</taxon>
        <taxon>Imparidentia</taxon>
        <taxon>Neoheterodontei</taxon>
        <taxon>Myida</taxon>
        <taxon>Dreissenoidea</taxon>
        <taxon>Dreissenidae</taxon>
        <taxon>Dreissena</taxon>
    </lineage>
</organism>
<evidence type="ECO:0000313" key="7">
    <source>
        <dbReference type="EMBL" id="KAH3839842.1"/>
    </source>
</evidence>
<dbReference type="SUPFAM" id="SSF81321">
    <property type="entry name" value="Family A G protein-coupled receptor-like"/>
    <property type="match status" value="1"/>
</dbReference>
<dbReference type="EMBL" id="JAIWYP010000004">
    <property type="protein sequence ID" value="KAH3839842.1"/>
    <property type="molecule type" value="Genomic_DNA"/>
</dbReference>
<evidence type="ECO:0000256" key="5">
    <source>
        <dbReference type="SAM" id="Phobius"/>
    </source>
</evidence>
<name>A0A9D4KH73_DREPO</name>
<evidence type="ECO:0000259" key="6">
    <source>
        <dbReference type="PROSITE" id="PS50262"/>
    </source>
</evidence>
<comment type="subcellular location">
    <subcellularLocation>
        <location evidence="1">Membrane</location>
    </subcellularLocation>
</comment>
<keyword evidence="4 5" id="KW-0472">Membrane</keyword>
<dbReference type="PRINTS" id="PR00237">
    <property type="entry name" value="GPCRRHODOPSN"/>
</dbReference>
<dbReference type="PANTHER" id="PTHR46641">
    <property type="entry name" value="FMRFAMIDE RECEPTOR-RELATED"/>
    <property type="match status" value="1"/>
</dbReference>
<keyword evidence="3 5" id="KW-1133">Transmembrane helix</keyword>
<dbReference type="OrthoDB" id="10011262at2759"/>
<dbReference type="InterPro" id="IPR052954">
    <property type="entry name" value="GPCR-Ligand_Int"/>
</dbReference>
<keyword evidence="2 5" id="KW-0812">Transmembrane</keyword>
<dbReference type="PANTHER" id="PTHR46641:SF2">
    <property type="entry name" value="FMRFAMIDE RECEPTOR"/>
    <property type="match status" value="1"/>
</dbReference>
<evidence type="ECO:0000256" key="2">
    <source>
        <dbReference type="ARBA" id="ARBA00022692"/>
    </source>
</evidence>
<evidence type="ECO:0000256" key="3">
    <source>
        <dbReference type="ARBA" id="ARBA00022989"/>
    </source>
</evidence>